<evidence type="ECO:0008006" key="3">
    <source>
        <dbReference type="Google" id="ProtNLM"/>
    </source>
</evidence>
<proteinExistence type="predicted"/>
<evidence type="ECO:0000313" key="2">
    <source>
        <dbReference type="Proteomes" id="UP000563524"/>
    </source>
</evidence>
<comment type="caution">
    <text evidence="1">The sequence shown here is derived from an EMBL/GenBank/DDBJ whole genome shotgun (WGS) entry which is preliminary data.</text>
</comment>
<accession>A0A840I3M2</accession>
<protein>
    <recommendedName>
        <fullName evidence="3">Peptide ABC transporter permease</fullName>
    </recommendedName>
</protein>
<organism evidence="1 2">
    <name type="scientific">Parvularcula dongshanensis</name>
    <dbReference type="NCBI Taxonomy" id="1173995"/>
    <lineage>
        <taxon>Bacteria</taxon>
        <taxon>Pseudomonadati</taxon>
        <taxon>Pseudomonadota</taxon>
        <taxon>Alphaproteobacteria</taxon>
        <taxon>Parvularculales</taxon>
        <taxon>Parvularculaceae</taxon>
        <taxon>Parvularcula</taxon>
    </lineage>
</organism>
<sequence length="240" mass="26173">MPNPVPLNDAQHQNLKVLTGHSAAFGDAVNHVPVFTPEFAEVQREYPILFRKEEKGYSAVALLGFDRGENLFLDEKGWQARYVPAAQRRGPFMIGFAGGHGAAGEPVIYIDQDHPRISTQDGLPLFLPHGGNAPYLEASIRTLQILHNGAAQTASFFEALEAHGLLEPVEIDIELSETARCKVPGFHTVSTERLAALPGDALRTLNEKGMLLLVFAAVSSLGNIHHLIERKRRKEEGGAG</sequence>
<evidence type="ECO:0000313" key="1">
    <source>
        <dbReference type="EMBL" id="MBB4659459.1"/>
    </source>
</evidence>
<dbReference type="InterPro" id="IPR010836">
    <property type="entry name" value="SapC"/>
</dbReference>
<dbReference type="Proteomes" id="UP000563524">
    <property type="component" value="Unassembled WGS sequence"/>
</dbReference>
<name>A0A840I3M2_9PROT</name>
<keyword evidence="2" id="KW-1185">Reference proteome</keyword>
<dbReference type="AlphaFoldDB" id="A0A840I3M2"/>
<dbReference type="EMBL" id="JACHOB010000004">
    <property type="protein sequence ID" value="MBB4659459.1"/>
    <property type="molecule type" value="Genomic_DNA"/>
</dbReference>
<gene>
    <name evidence="1" type="ORF">GGQ59_001996</name>
</gene>
<dbReference type="RefSeq" id="WP_183818087.1">
    <property type="nucleotide sequence ID" value="NZ_JACHOB010000004.1"/>
</dbReference>
<dbReference type="Pfam" id="PF07277">
    <property type="entry name" value="SapC"/>
    <property type="match status" value="1"/>
</dbReference>
<reference evidence="1 2" key="1">
    <citation type="submission" date="2020-08" db="EMBL/GenBank/DDBJ databases">
        <title>Genomic Encyclopedia of Type Strains, Phase IV (KMG-IV): sequencing the most valuable type-strain genomes for metagenomic binning, comparative biology and taxonomic classification.</title>
        <authorList>
            <person name="Goeker M."/>
        </authorList>
    </citation>
    <scope>NUCLEOTIDE SEQUENCE [LARGE SCALE GENOMIC DNA]</scope>
    <source>
        <strain evidence="1 2">DSM 102850</strain>
    </source>
</reference>